<feature type="domain" description="Hedgehog/Intein (Hint)" evidence="1">
    <location>
        <begin position="109"/>
        <end position="244"/>
    </location>
</feature>
<accession>A0A0B3RWT1</accession>
<evidence type="ECO:0000313" key="2">
    <source>
        <dbReference type="EMBL" id="KHQ55370.1"/>
    </source>
</evidence>
<dbReference type="InterPro" id="IPR028992">
    <property type="entry name" value="Hedgehog/Intein_dom"/>
</dbReference>
<evidence type="ECO:0000259" key="1">
    <source>
        <dbReference type="Pfam" id="PF13403"/>
    </source>
</evidence>
<reference evidence="2 3" key="1">
    <citation type="submission" date="2014-10" db="EMBL/GenBank/DDBJ databases">
        <title>Genome sequence of Ponticoccus sp. strain UMTAT08 isolated from clonal culture of toxic dinoflagellate Alexandrium tamiyavanichii.</title>
        <authorList>
            <person name="Gan H.Y."/>
            <person name="Muhd D.-D."/>
            <person name="Mohd Noor M.E."/>
            <person name="Yeong Y.S."/>
            <person name="Usup G."/>
        </authorList>
    </citation>
    <scope>NUCLEOTIDE SEQUENCE [LARGE SCALE GENOMIC DNA]</scope>
    <source>
        <strain evidence="2 3">UMTAT08</strain>
    </source>
</reference>
<dbReference type="EMBL" id="JSUQ01000001">
    <property type="protein sequence ID" value="KHQ55370.1"/>
    <property type="molecule type" value="Genomic_DNA"/>
</dbReference>
<proteinExistence type="predicted"/>
<dbReference type="SUPFAM" id="SSF51294">
    <property type="entry name" value="Hedgehog/intein (Hint) domain"/>
    <property type="match status" value="1"/>
</dbReference>
<evidence type="ECO:0000313" key="3">
    <source>
        <dbReference type="Proteomes" id="UP000030960"/>
    </source>
</evidence>
<dbReference type="InterPro" id="IPR036844">
    <property type="entry name" value="Hint_dom_sf"/>
</dbReference>
<name>A0A0B3RWT1_9RHOB</name>
<sequence>MATYDAGGYWSYSGSAGLATYSSSTGSGVNLDDGEANGTFEVGDILIGSDNAFVGTIEVPLVAGGTMWLPVTHNGTFSHIWIPEGMNLGDFDEPRTFRLLDLNTSDFPTCFLEGTGIDTPEGTVAVQDLEIGQVICTATGTTKVRWIGRQTLFPRFQPAERVRPVRLCADALGRGVPRRDLLLTADHALHIDGLLINASALVNGTSIRWEPIEALGDSYTIYHVETEAHELILAEGAEAESYIDYVARSCFDNYAEYLELYGADTGITEMDLPRLSAARLMPESVRVRLEGLMAA</sequence>
<organism evidence="2 3">
    <name type="scientific">Mameliella alba</name>
    <dbReference type="NCBI Taxonomy" id="561184"/>
    <lineage>
        <taxon>Bacteria</taxon>
        <taxon>Pseudomonadati</taxon>
        <taxon>Pseudomonadota</taxon>
        <taxon>Alphaproteobacteria</taxon>
        <taxon>Rhodobacterales</taxon>
        <taxon>Roseobacteraceae</taxon>
        <taxon>Mameliella</taxon>
    </lineage>
</organism>
<dbReference type="STRING" id="561184.SAMN05216376_103410"/>
<gene>
    <name evidence="2" type="ORF">OA50_00406</name>
</gene>
<dbReference type="OrthoDB" id="6305173at2"/>
<dbReference type="AlphaFoldDB" id="A0A0B3RWT1"/>
<dbReference type="Proteomes" id="UP000030960">
    <property type="component" value="Unassembled WGS sequence"/>
</dbReference>
<keyword evidence="3" id="KW-1185">Reference proteome</keyword>
<protein>
    <submittedName>
        <fullName evidence="2">Type I secretion target repeat protein</fullName>
    </submittedName>
</protein>
<dbReference type="Pfam" id="PF13403">
    <property type="entry name" value="Hint_2"/>
    <property type="match status" value="1"/>
</dbReference>
<comment type="caution">
    <text evidence="2">The sequence shown here is derived from an EMBL/GenBank/DDBJ whole genome shotgun (WGS) entry which is preliminary data.</text>
</comment>